<protein>
    <recommendedName>
        <fullName evidence="3">Lipoprotein</fullName>
    </recommendedName>
</protein>
<dbReference type="AlphaFoldDB" id="A0A4Q1JY43"/>
<evidence type="ECO:0008006" key="3">
    <source>
        <dbReference type="Google" id="ProtNLM"/>
    </source>
</evidence>
<comment type="caution">
    <text evidence="1">The sequence shown here is derived from an EMBL/GenBank/DDBJ whole genome shotgun (WGS) entry which is preliminary data.</text>
</comment>
<name>A0A4Q1JY43_9GAMM</name>
<dbReference type="Proteomes" id="UP000289784">
    <property type="component" value="Unassembled WGS sequence"/>
</dbReference>
<organism evidence="1 2">
    <name type="scientific">Pseudoxanthomonas composti</name>
    <dbReference type="NCBI Taxonomy" id="2137479"/>
    <lineage>
        <taxon>Bacteria</taxon>
        <taxon>Pseudomonadati</taxon>
        <taxon>Pseudomonadota</taxon>
        <taxon>Gammaproteobacteria</taxon>
        <taxon>Lysobacterales</taxon>
        <taxon>Lysobacteraceae</taxon>
        <taxon>Pseudoxanthomonas</taxon>
    </lineage>
</organism>
<evidence type="ECO:0000313" key="2">
    <source>
        <dbReference type="Proteomes" id="UP000289784"/>
    </source>
</evidence>
<gene>
    <name evidence="1" type="ORF">EPA99_04905</name>
</gene>
<reference evidence="1 2" key="1">
    <citation type="submission" date="2019-01" db="EMBL/GenBank/DDBJ databases">
        <title>Pseudoxanthomonas composti sp. nov., isolated from compost.</title>
        <authorList>
            <person name="Yang G."/>
        </authorList>
    </citation>
    <scope>NUCLEOTIDE SEQUENCE [LARGE SCALE GENOMIC DNA]</scope>
    <source>
        <strain evidence="1 2">GSS15</strain>
    </source>
</reference>
<sequence>MRILIPLLLSLIALVGCGRGDNAGPSREERMKPRIAVTNDAVTMRRAPAASAFIDPQGVLKIDDIQVPQSPDNTALLRLYFGRMQMLRLQTLGPEANSGKPGSVKAQPDAETLALQTQILQQVSPLKPYKESFDNVQMEYR</sequence>
<dbReference type="EMBL" id="SAWZ01000002">
    <property type="protein sequence ID" value="RXR07260.1"/>
    <property type="molecule type" value="Genomic_DNA"/>
</dbReference>
<keyword evidence="2" id="KW-1185">Reference proteome</keyword>
<evidence type="ECO:0000313" key="1">
    <source>
        <dbReference type="EMBL" id="RXR07260.1"/>
    </source>
</evidence>
<dbReference type="OrthoDB" id="6052331at2"/>
<dbReference type="RefSeq" id="WP_129470075.1">
    <property type="nucleotide sequence ID" value="NZ_SAWZ01000002.1"/>
</dbReference>
<proteinExistence type="predicted"/>
<dbReference type="PROSITE" id="PS51257">
    <property type="entry name" value="PROKAR_LIPOPROTEIN"/>
    <property type="match status" value="1"/>
</dbReference>
<accession>A0A4Q1JY43</accession>